<dbReference type="AlphaFoldDB" id="A0AAV7PKN6"/>
<gene>
    <name evidence="1" type="ORF">NDU88_007045</name>
</gene>
<accession>A0AAV7PKN6</accession>
<name>A0AAV7PKN6_PLEWA</name>
<evidence type="ECO:0000313" key="2">
    <source>
        <dbReference type="Proteomes" id="UP001066276"/>
    </source>
</evidence>
<dbReference type="Proteomes" id="UP001066276">
    <property type="component" value="Chromosome 7"/>
</dbReference>
<evidence type="ECO:0000313" key="1">
    <source>
        <dbReference type="EMBL" id="KAJ1128670.1"/>
    </source>
</evidence>
<keyword evidence="2" id="KW-1185">Reference proteome</keyword>
<dbReference type="EMBL" id="JANPWB010000011">
    <property type="protein sequence ID" value="KAJ1128670.1"/>
    <property type="molecule type" value="Genomic_DNA"/>
</dbReference>
<reference evidence="1" key="1">
    <citation type="journal article" date="2022" name="bioRxiv">
        <title>Sequencing and chromosome-scale assembly of the giantPleurodeles waltlgenome.</title>
        <authorList>
            <person name="Brown T."/>
            <person name="Elewa A."/>
            <person name="Iarovenko S."/>
            <person name="Subramanian E."/>
            <person name="Araus A.J."/>
            <person name="Petzold A."/>
            <person name="Susuki M."/>
            <person name="Suzuki K.-i.T."/>
            <person name="Hayashi T."/>
            <person name="Toyoda A."/>
            <person name="Oliveira C."/>
            <person name="Osipova E."/>
            <person name="Leigh N.D."/>
            <person name="Simon A."/>
            <person name="Yun M.H."/>
        </authorList>
    </citation>
    <scope>NUCLEOTIDE SEQUENCE</scope>
    <source>
        <strain evidence="1">20211129_DDA</strain>
        <tissue evidence="1">Liver</tissue>
    </source>
</reference>
<sequence>MFASSVVPEVTSEAGFLLGDIIFESGHNALRYLREPLTHQRTRVRVRSWPCFVYAIVALSNYEEVDFVALHRIGVQIKLIL</sequence>
<organism evidence="1 2">
    <name type="scientific">Pleurodeles waltl</name>
    <name type="common">Iberian ribbed newt</name>
    <dbReference type="NCBI Taxonomy" id="8319"/>
    <lineage>
        <taxon>Eukaryota</taxon>
        <taxon>Metazoa</taxon>
        <taxon>Chordata</taxon>
        <taxon>Craniata</taxon>
        <taxon>Vertebrata</taxon>
        <taxon>Euteleostomi</taxon>
        <taxon>Amphibia</taxon>
        <taxon>Batrachia</taxon>
        <taxon>Caudata</taxon>
        <taxon>Salamandroidea</taxon>
        <taxon>Salamandridae</taxon>
        <taxon>Pleurodelinae</taxon>
        <taxon>Pleurodeles</taxon>
    </lineage>
</organism>
<protein>
    <submittedName>
        <fullName evidence="1">Uncharacterized protein</fullName>
    </submittedName>
</protein>
<comment type="caution">
    <text evidence="1">The sequence shown here is derived from an EMBL/GenBank/DDBJ whole genome shotgun (WGS) entry which is preliminary data.</text>
</comment>
<proteinExistence type="predicted"/>